<keyword evidence="4 6" id="KW-0472">Membrane</keyword>
<feature type="transmembrane region" description="Helical" evidence="6">
    <location>
        <begin position="373"/>
        <end position="392"/>
    </location>
</feature>
<evidence type="ECO:0000313" key="8">
    <source>
        <dbReference type="EMBL" id="KAJ5724964.1"/>
    </source>
</evidence>
<dbReference type="PANTHER" id="PTHR42718">
    <property type="entry name" value="MAJOR FACILITATOR SUPERFAMILY MULTIDRUG TRANSPORTER MFSC"/>
    <property type="match status" value="1"/>
</dbReference>
<dbReference type="GO" id="GO:0022857">
    <property type="term" value="F:transmembrane transporter activity"/>
    <property type="evidence" value="ECO:0007669"/>
    <property type="project" value="InterPro"/>
</dbReference>
<dbReference type="InterPro" id="IPR036259">
    <property type="entry name" value="MFS_trans_sf"/>
</dbReference>
<feature type="region of interest" description="Disordered" evidence="5">
    <location>
        <begin position="502"/>
        <end position="550"/>
    </location>
</feature>
<name>A0AAD6HL12_9EURO</name>
<dbReference type="SUPFAM" id="SSF103473">
    <property type="entry name" value="MFS general substrate transporter"/>
    <property type="match status" value="1"/>
</dbReference>
<evidence type="ECO:0000256" key="2">
    <source>
        <dbReference type="ARBA" id="ARBA00022692"/>
    </source>
</evidence>
<evidence type="ECO:0000256" key="5">
    <source>
        <dbReference type="SAM" id="MobiDB-lite"/>
    </source>
</evidence>
<feature type="transmembrane region" description="Helical" evidence="6">
    <location>
        <begin position="139"/>
        <end position="159"/>
    </location>
</feature>
<gene>
    <name evidence="8" type="ORF">N7493_006692</name>
</gene>
<comment type="caution">
    <text evidence="8">The sequence shown here is derived from an EMBL/GenBank/DDBJ whole genome shotgun (WGS) entry which is preliminary data.</text>
</comment>
<proteinExistence type="predicted"/>
<dbReference type="PROSITE" id="PS50850">
    <property type="entry name" value="MFS"/>
    <property type="match status" value="1"/>
</dbReference>
<organism evidence="8 9">
    <name type="scientific">Penicillium malachiteum</name>
    <dbReference type="NCBI Taxonomy" id="1324776"/>
    <lineage>
        <taxon>Eukaryota</taxon>
        <taxon>Fungi</taxon>
        <taxon>Dikarya</taxon>
        <taxon>Ascomycota</taxon>
        <taxon>Pezizomycotina</taxon>
        <taxon>Eurotiomycetes</taxon>
        <taxon>Eurotiomycetidae</taxon>
        <taxon>Eurotiales</taxon>
        <taxon>Aspergillaceae</taxon>
        <taxon>Penicillium</taxon>
    </lineage>
</organism>
<evidence type="ECO:0000256" key="4">
    <source>
        <dbReference type="ARBA" id="ARBA00023136"/>
    </source>
</evidence>
<evidence type="ECO:0000259" key="7">
    <source>
        <dbReference type="PROSITE" id="PS50850"/>
    </source>
</evidence>
<keyword evidence="9" id="KW-1185">Reference proteome</keyword>
<comment type="subcellular location">
    <subcellularLocation>
        <location evidence="1">Membrane</location>
        <topology evidence="1">Multi-pass membrane protein</topology>
    </subcellularLocation>
</comment>
<keyword evidence="2 6" id="KW-0812">Transmembrane</keyword>
<dbReference type="InterPro" id="IPR011701">
    <property type="entry name" value="MFS"/>
</dbReference>
<feature type="transmembrane region" description="Helical" evidence="6">
    <location>
        <begin position="110"/>
        <end position="133"/>
    </location>
</feature>
<reference evidence="8" key="2">
    <citation type="submission" date="2023-01" db="EMBL/GenBank/DDBJ databases">
        <authorList>
            <person name="Petersen C."/>
        </authorList>
    </citation>
    <scope>NUCLEOTIDE SEQUENCE</scope>
    <source>
        <strain evidence="8">IBT 17514</strain>
    </source>
</reference>
<dbReference type="Gene3D" id="1.20.1250.20">
    <property type="entry name" value="MFS general substrate transporter like domains"/>
    <property type="match status" value="2"/>
</dbReference>
<feature type="transmembrane region" description="Helical" evidence="6">
    <location>
        <begin position="310"/>
        <end position="332"/>
    </location>
</feature>
<dbReference type="GO" id="GO:0016020">
    <property type="term" value="C:membrane"/>
    <property type="evidence" value="ECO:0007669"/>
    <property type="project" value="UniProtKB-SubCell"/>
</dbReference>
<feature type="transmembrane region" description="Helical" evidence="6">
    <location>
        <begin position="240"/>
        <end position="259"/>
    </location>
</feature>
<feature type="transmembrane region" description="Helical" evidence="6">
    <location>
        <begin position="171"/>
        <end position="192"/>
    </location>
</feature>
<feature type="compositionally biased region" description="Basic and acidic residues" evidence="5">
    <location>
        <begin position="506"/>
        <end position="515"/>
    </location>
</feature>
<evidence type="ECO:0000256" key="1">
    <source>
        <dbReference type="ARBA" id="ARBA00004141"/>
    </source>
</evidence>
<dbReference type="Pfam" id="PF07690">
    <property type="entry name" value="MFS_1"/>
    <property type="match status" value="1"/>
</dbReference>
<protein>
    <recommendedName>
        <fullName evidence="7">Major facilitator superfamily (MFS) profile domain-containing protein</fullName>
    </recommendedName>
</protein>
<evidence type="ECO:0000256" key="3">
    <source>
        <dbReference type="ARBA" id="ARBA00022989"/>
    </source>
</evidence>
<feature type="transmembrane region" description="Helical" evidence="6">
    <location>
        <begin position="398"/>
        <end position="417"/>
    </location>
</feature>
<feature type="transmembrane region" description="Helical" evidence="6">
    <location>
        <begin position="479"/>
        <end position="499"/>
    </location>
</feature>
<evidence type="ECO:0000256" key="6">
    <source>
        <dbReference type="SAM" id="Phobius"/>
    </source>
</evidence>
<dbReference type="Proteomes" id="UP001215712">
    <property type="component" value="Unassembled WGS sequence"/>
</dbReference>
<feature type="domain" description="Major facilitator superfamily (MFS) profile" evidence="7">
    <location>
        <begin position="44"/>
        <end position="502"/>
    </location>
</feature>
<keyword evidence="3 6" id="KW-1133">Transmembrane helix</keyword>
<feature type="transmembrane region" description="Helical" evidence="6">
    <location>
        <begin position="271"/>
        <end position="289"/>
    </location>
</feature>
<evidence type="ECO:0000313" key="9">
    <source>
        <dbReference type="Proteomes" id="UP001215712"/>
    </source>
</evidence>
<feature type="transmembrane region" description="Helical" evidence="6">
    <location>
        <begin position="198"/>
        <end position="220"/>
    </location>
</feature>
<feature type="transmembrane region" description="Helical" evidence="6">
    <location>
        <begin position="80"/>
        <end position="98"/>
    </location>
</feature>
<feature type="transmembrane region" description="Helical" evidence="6">
    <location>
        <begin position="344"/>
        <end position="366"/>
    </location>
</feature>
<reference evidence="8" key="1">
    <citation type="journal article" date="2023" name="IMA Fungus">
        <title>Comparative genomic study of the Penicillium genus elucidates a diverse pangenome and 15 lateral gene transfer events.</title>
        <authorList>
            <person name="Petersen C."/>
            <person name="Sorensen T."/>
            <person name="Nielsen M.R."/>
            <person name="Sondergaard T.E."/>
            <person name="Sorensen J.L."/>
            <person name="Fitzpatrick D.A."/>
            <person name="Frisvad J.C."/>
            <person name="Nielsen K.L."/>
        </authorList>
    </citation>
    <scope>NUCLEOTIDE SEQUENCE</scope>
    <source>
        <strain evidence="8">IBT 17514</strain>
    </source>
</reference>
<accession>A0AAD6HL12</accession>
<sequence>MDSQSGSHDSSQQEKGPDISLAVDEQTYSQRPSCFSSTIQECLFVLTATMAIGQQSFYQGAIVGVTASIGSDLNMNSAEITWINAGASLSSGAFLLSFGKLADMFGRKVLFIIGMAGFTFSLLIAGFATNAIYMDVFSGILGLFAAAVVPPAVGALGAVYERPSKRKNRAFACFSAGNPLGFVGGMIISGIASNEYNWRASFWALSVIYGIFTILTIWTVPPDGFARTPISREAFKSFDLLGTGLIIVGFAFFSSALSLAGDAPDGWKTGYVLGLFIVGFFILVGFVWWQSVATHPLMPLWVWKDRNFSLLMATFCLGFAGFSAVTFYLSLYLQDIKHLTALEITARLLPMVISGVTVNIVCGLILHRVSNKLLTGIGALAYTASFLILSFMKEDALYWEYIFPALILVVVGADIQFNVTNMYVMSSLPSHQQSIAGGIFNTVSKLCNNLGLGIATSIESSIKDNMTASTPAIRPYLGVYWFAAAAAGLSVLLVPFLTLGTQGHDSTSDSDKTEIGENGDTVEQRAVIENGPVAPGTETTVESQPIVDKQ</sequence>
<dbReference type="InterPro" id="IPR020846">
    <property type="entry name" value="MFS_dom"/>
</dbReference>
<dbReference type="AlphaFoldDB" id="A0AAD6HL12"/>
<dbReference type="EMBL" id="JAQJAN010000008">
    <property type="protein sequence ID" value="KAJ5724964.1"/>
    <property type="molecule type" value="Genomic_DNA"/>
</dbReference>
<dbReference type="PANTHER" id="PTHR42718:SF23">
    <property type="entry name" value="MAJOR FACILITATOR SUPERFAMILY (MFS) PROFILE DOMAIN-CONTAINING PROTEIN"/>
    <property type="match status" value="1"/>
</dbReference>